<accession>A0A4R6PRP3</accession>
<name>A0A4R6PRP3_9GAMM</name>
<proteinExistence type="predicted"/>
<dbReference type="InterPro" id="IPR004509">
    <property type="entry name" value="Competence_ComEA_HhH"/>
</dbReference>
<dbReference type="SUPFAM" id="SSF47781">
    <property type="entry name" value="RuvA domain 2-like"/>
    <property type="match status" value="1"/>
</dbReference>
<protein>
    <submittedName>
        <fullName evidence="2">Competence protein ComEA</fullName>
    </submittedName>
</protein>
<organism evidence="2 3">
    <name type="scientific">Idiomarina aquatica</name>
    <dbReference type="NCBI Taxonomy" id="1327752"/>
    <lineage>
        <taxon>Bacteria</taxon>
        <taxon>Pseudomonadati</taxon>
        <taxon>Pseudomonadota</taxon>
        <taxon>Gammaproteobacteria</taxon>
        <taxon>Alteromonadales</taxon>
        <taxon>Idiomarinaceae</taxon>
        <taxon>Idiomarina</taxon>
    </lineage>
</organism>
<keyword evidence="1" id="KW-0732">Signal</keyword>
<evidence type="ECO:0000313" key="2">
    <source>
        <dbReference type="EMBL" id="TDP40787.1"/>
    </source>
</evidence>
<dbReference type="GO" id="GO:0015627">
    <property type="term" value="C:type II protein secretion system complex"/>
    <property type="evidence" value="ECO:0007669"/>
    <property type="project" value="TreeGrafter"/>
</dbReference>
<dbReference type="InterPro" id="IPR051675">
    <property type="entry name" value="Endo/Exo/Phosphatase_dom_1"/>
</dbReference>
<dbReference type="AlphaFoldDB" id="A0A4R6PRP3"/>
<dbReference type="NCBIfam" id="TIGR00426">
    <property type="entry name" value="competence protein ComEA helix-hairpin-helix repeat region"/>
    <property type="match status" value="1"/>
</dbReference>
<comment type="caution">
    <text evidence="2">The sequence shown here is derived from an EMBL/GenBank/DDBJ whole genome shotgun (WGS) entry which is preliminary data.</text>
</comment>
<dbReference type="Proteomes" id="UP000295531">
    <property type="component" value="Unassembled WGS sequence"/>
</dbReference>
<reference evidence="2 3" key="1">
    <citation type="submission" date="2019-03" db="EMBL/GenBank/DDBJ databases">
        <title>Freshwater and sediment microbial communities from various areas in North America, analyzing microbe dynamics in response to fracking.</title>
        <authorList>
            <person name="Lamendella R."/>
        </authorList>
    </citation>
    <scope>NUCLEOTIDE SEQUENCE [LARGE SCALE GENOMIC DNA]</scope>
    <source>
        <strain evidence="2 3">18_TX</strain>
    </source>
</reference>
<evidence type="ECO:0000313" key="3">
    <source>
        <dbReference type="Proteomes" id="UP000295531"/>
    </source>
</evidence>
<sequence length="115" mass="12087">MLRKTYLSAIASLAFTVTASGAVSAAPLTSAAAPEPMAVYTQAAETPAKETLLDINTATAAELSAVMIGVGVKRAEEIIKLREQLGGYTELEQLLDVKGIGLKTLEKNKALIRIN</sequence>
<dbReference type="EMBL" id="SNXI01000001">
    <property type="protein sequence ID" value="TDP40787.1"/>
    <property type="molecule type" value="Genomic_DNA"/>
</dbReference>
<dbReference type="InterPro" id="IPR010994">
    <property type="entry name" value="RuvA_2-like"/>
</dbReference>
<dbReference type="Pfam" id="PF12836">
    <property type="entry name" value="HHH_3"/>
    <property type="match status" value="1"/>
</dbReference>
<feature type="signal peptide" evidence="1">
    <location>
        <begin position="1"/>
        <end position="25"/>
    </location>
</feature>
<evidence type="ECO:0000256" key="1">
    <source>
        <dbReference type="SAM" id="SignalP"/>
    </source>
</evidence>
<feature type="chain" id="PRO_5020746441" evidence="1">
    <location>
        <begin position="26"/>
        <end position="115"/>
    </location>
</feature>
<gene>
    <name evidence="2" type="ORF">DEU29_101338</name>
</gene>
<dbReference type="PANTHER" id="PTHR21180:SF32">
    <property type="entry name" value="ENDONUCLEASE_EXONUCLEASE_PHOSPHATASE FAMILY DOMAIN-CONTAINING PROTEIN 1"/>
    <property type="match status" value="1"/>
</dbReference>
<dbReference type="RefSeq" id="WP_243734414.1">
    <property type="nucleotide sequence ID" value="NZ_SNXI01000001.1"/>
</dbReference>
<keyword evidence="3" id="KW-1185">Reference proteome</keyword>
<dbReference type="Gene3D" id="1.10.150.320">
    <property type="entry name" value="Photosystem II 12 kDa extrinsic protein"/>
    <property type="match status" value="1"/>
</dbReference>
<dbReference type="GO" id="GO:0015628">
    <property type="term" value="P:protein secretion by the type II secretion system"/>
    <property type="evidence" value="ECO:0007669"/>
    <property type="project" value="TreeGrafter"/>
</dbReference>
<dbReference type="PANTHER" id="PTHR21180">
    <property type="entry name" value="ENDONUCLEASE/EXONUCLEASE/PHOSPHATASE FAMILY DOMAIN-CONTAINING PROTEIN 1"/>
    <property type="match status" value="1"/>
</dbReference>